<keyword evidence="1" id="KW-0645">Protease</keyword>
<dbReference type="InterPro" id="IPR054722">
    <property type="entry name" value="PolX-like_BBD"/>
</dbReference>
<dbReference type="GO" id="GO:0006508">
    <property type="term" value="P:proteolysis"/>
    <property type="evidence" value="ECO:0007669"/>
    <property type="project" value="UniProtKB-KW"/>
</dbReference>
<evidence type="ECO:0000313" key="5">
    <source>
        <dbReference type="Proteomes" id="UP001293254"/>
    </source>
</evidence>
<accession>A0AAE1YYH1</accession>
<dbReference type="InterPro" id="IPR039537">
    <property type="entry name" value="Retrotran_Ty1/copia-like"/>
</dbReference>
<dbReference type="PANTHER" id="PTHR42648:SF28">
    <property type="entry name" value="TRANSPOSON-ENCODED PROTEIN WITH RIBONUCLEASE H-LIKE AND RETROVIRUS ZINC FINGER-LIKE DOMAINS"/>
    <property type="match status" value="1"/>
</dbReference>
<evidence type="ECO:0000259" key="2">
    <source>
        <dbReference type="Pfam" id="PF22936"/>
    </source>
</evidence>
<reference evidence="4" key="1">
    <citation type="submission" date="2020-06" db="EMBL/GenBank/DDBJ databases">
        <authorList>
            <person name="Li T."/>
            <person name="Hu X."/>
            <person name="Zhang T."/>
            <person name="Song X."/>
            <person name="Zhang H."/>
            <person name="Dai N."/>
            <person name="Sheng W."/>
            <person name="Hou X."/>
            <person name="Wei L."/>
        </authorList>
    </citation>
    <scope>NUCLEOTIDE SEQUENCE</scope>
    <source>
        <strain evidence="4">3651</strain>
        <tissue evidence="4">Leaf</tissue>
    </source>
</reference>
<comment type="caution">
    <text evidence="4">The sequence shown here is derived from an EMBL/GenBank/DDBJ whole genome shotgun (WGS) entry which is preliminary data.</text>
</comment>
<organism evidence="4 5">
    <name type="scientific">Sesamum alatum</name>
    <dbReference type="NCBI Taxonomy" id="300844"/>
    <lineage>
        <taxon>Eukaryota</taxon>
        <taxon>Viridiplantae</taxon>
        <taxon>Streptophyta</taxon>
        <taxon>Embryophyta</taxon>
        <taxon>Tracheophyta</taxon>
        <taxon>Spermatophyta</taxon>
        <taxon>Magnoliopsida</taxon>
        <taxon>eudicotyledons</taxon>
        <taxon>Gunneridae</taxon>
        <taxon>Pentapetalae</taxon>
        <taxon>asterids</taxon>
        <taxon>lamiids</taxon>
        <taxon>Lamiales</taxon>
        <taxon>Pedaliaceae</taxon>
        <taxon>Sesamum</taxon>
    </lineage>
</organism>
<dbReference type="InterPro" id="IPR057670">
    <property type="entry name" value="SH3_retrovirus"/>
</dbReference>
<gene>
    <name evidence="4" type="ORF">Salat_0198400</name>
</gene>
<keyword evidence="1" id="KW-0378">Hydrolase</keyword>
<proteinExistence type="predicted"/>
<dbReference type="Proteomes" id="UP001293254">
    <property type="component" value="Unassembled WGS sequence"/>
</dbReference>
<dbReference type="Pfam" id="PF22936">
    <property type="entry name" value="Pol_BBD"/>
    <property type="match status" value="1"/>
</dbReference>
<name>A0AAE1YYH1_9LAMI</name>
<feature type="domain" description="Retroviral polymerase SH3-like" evidence="3">
    <location>
        <begin position="105"/>
        <end position="159"/>
    </location>
</feature>
<dbReference type="Pfam" id="PF25597">
    <property type="entry name" value="SH3_retrovirus"/>
    <property type="match status" value="1"/>
</dbReference>
<dbReference type="PANTHER" id="PTHR42648">
    <property type="entry name" value="TRANSPOSASE, PUTATIVE-RELATED"/>
    <property type="match status" value="1"/>
</dbReference>
<sequence>MGNEDTYQIVGRGDIILSSNVGCQIILKDVRHVPDMRLNLVSVGKLDNDGSSHFAKLPNQFRGAAVKSVVDLINILPSVPFDKEIPEEVWSRKKASYSHLKVFGCQAFAHIPKDERAKLDSKTKQCIYLGAPKYEFGYRLWDPIKKKIVRSRDVVFFENWTIEDIKKPEIWANAWHRLDIFQINT</sequence>
<keyword evidence="5" id="KW-1185">Reference proteome</keyword>
<protein>
    <submittedName>
        <fullName evidence="4">Retrovirus-related Pol polyprotein from transposon TNT 1-94</fullName>
    </submittedName>
</protein>
<dbReference type="AlphaFoldDB" id="A0AAE1YYH1"/>
<evidence type="ECO:0000313" key="4">
    <source>
        <dbReference type="EMBL" id="KAK4438639.1"/>
    </source>
</evidence>
<dbReference type="EMBL" id="JACGWO010000001">
    <property type="protein sequence ID" value="KAK4438639.1"/>
    <property type="molecule type" value="Genomic_DNA"/>
</dbReference>
<dbReference type="GO" id="GO:0008233">
    <property type="term" value="F:peptidase activity"/>
    <property type="evidence" value="ECO:0007669"/>
    <property type="project" value="UniProtKB-KW"/>
</dbReference>
<feature type="domain" description="Retrovirus-related Pol polyprotein from transposon TNT 1-94-like beta-barrel" evidence="2">
    <location>
        <begin position="1"/>
        <end position="50"/>
    </location>
</feature>
<evidence type="ECO:0000259" key="3">
    <source>
        <dbReference type="Pfam" id="PF25597"/>
    </source>
</evidence>
<reference evidence="4" key="2">
    <citation type="journal article" date="2024" name="Plant">
        <title>Genomic evolution and insights into agronomic trait innovations of Sesamum species.</title>
        <authorList>
            <person name="Miao H."/>
            <person name="Wang L."/>
            <person name="Qu L."/>
            <person name="Liu H."/>
            <person name="Sun Y."/>
            <person name="Le M."/>
            <person name="Wang Q."/>
            <person name="Wei S."/>
            <person name="Zheng Y."/>
            <person name="Lin W."/>
            <person name="Duan Y."/>
            <person name="Cao H."/>
            <person name="Xiong S."/>
            <person name="Wang X."/>
            <person name="Wei L."/>
            <person name="Li C."/>
            <person name="Ma Q."/>
            <person name="Ju M."/>
            <person name="Zhao R."/>
            <person name="Li G."/>
            <person name="Mu C."/>
            <person name="Tian Q."/>
            <person name="Mei H."/>
            <person name="Zhang T."/>
            <person name="Gao T."/>
            <person name="Zhang H."/>
        </authorList>
    </citation>
    <scope>NUCLEOTIDE SEQUENCE</scope>
    <source>
        <strain evidence="4">3651</strain>
    </source>
</reference>
<evidence type="ECO:0000256" key="1">
    <source>
        <dbReference type="ARBA" id="ARBA00022670"/>
    </source>
</evidence>